<accession>A0ABR0LV40</accession>
<keyword evidence="6" id="KW-1185">Reference proteome</keyword>
<sequence>TKLADRTAALEAAARAAPHPPPPSSPAPESKARPGTPQRAQRQPASKDAESVPTDALSALRLDLASTQQSRAALTLQVATLTTSRTTLLAQTTRNTAQITTLTSQIASLTRKIADRDSELREKARLVQNVQDEMVALSLQLNMAEQRAEKLARENEELVKRWMERVGREAEEMNRDSRW</sequence>
<feature type="non-terminal residue" evidence="5">
    <location>
        <position position="1"/>
    </location>
</feature>
<evidence type="ECO:0000256" key="1">
    <source>
        <dbReference type="ARBA" id="ARBA00005331"/>
    </source>
</evidence>
<gene>
    <name evidence="5" type="primary">ATG16</name>
    <name evidence="5" type="ORF">LTR16_009485</name>
</gene>
<name>A0ABR0LV40_9PEZI</name>
<comment type="similarity">
    <text evidence="1">Belongs to the ATG16 family.</text>
</comment>
<dbReference type="Gene3D" id="1.20.5.170">
    <property type="match status" value="1"/>
</dbReference>
<dbReference type="InterPro" id="IPR013923">
    <property type="entry name" value="Autophagy-rel_prot_16_dom"/>
</dbReference>
<dbReference type="EMBL" id="JAVRRA010010690">
    <property type="protein sequence ID" value="KAK5241335.1"/>
    <property type="molecule type" value="Genomic_DNA"/>
</dbReference>
<feature type="coiled-coil region" evidence="2">
    <location>
        <begin position="127"/>
        <end position="161"/>
    </location>
</feature>
<dbReference type="Pfam" id="PF08614">
    <property type="entry name" value="ATG16"/>
    <property type="match status" value="1"/>
</dbReference>
<feature type="domain" description="Autophagy-related protein 16" evidence="4">
    <location>
        <begin position="1"/>
        <end position="174"/>
    </location>
</feature>
<protein>
    <submittedName>
        <fullName evidence="5">Autophagy protein 16, interacts with Atg12p-Atg5p</fullName>
    </submittedName>
</protein>
<comment type="caution">
    <text evidence="5">The sequence shown here is derived from an EMBL/GenBank/DDBJ whole genome shotgun (WGS) entry which is preliminary data.</text>
</comment>
<dbReference type="CDD" id="cd22887">
    <property type="entry name" value="Atg16_CCD"/>
    <property type="match status" value="1"/>
</dbReference>
<evidence type="ECO:0000259" key="4">
    <source>
        <dbReference type="Pfam" id="PF08614"/>
    </source>
</evidence>
<evidence type="ECO:0000256" key="3">
    <source>
        <dbReference type="SAM" id="MobiDB-lite"/>
    </source>
</evidence>
<evidence type="ECO:0000256" key="2">
    <source>
        <dbReference type="SAM" id="Coils"/>
    </source>
</evidence>
<feature type="non-terminal residue" evidence="5">
    <location>
        <position position="179"/>
    </location>
</feature>
<proteinExistence type="inferred from homology"/>
<evidence type="ECO:0000313" key="6">
    <source>
        <dbReference type="Proteomes" id="UP001357485"/>
    </source>
</evidence>
<feature type="region of interest" description="Disordered" evidence="3">
    <location>
        <begin position="1"/>
        <end position="53"/>
    </location>
</feature>
<dbReference type="Proteomes" id="UP001357485">
    <property type="component" value="Unassembled WGS sequence"/>
</dbReference>
<reference evidence="5 6" key="1">
    <citation type="submission" date="2023-08" db="EMBL/GenBank/DDBJ databases">
        <title>Black Yeasts Isolated from many extreme environments.</title>
        <authorList>
            <person name="Coleine C."/>
            <person name="Stajich J.E."/>
            <person name="Selbmann L."/>
        </authorList>
    </citation>
    <scope>NUCLEOTIDE SEQUENCE [LARGE SCALE GENOMIC DNA]</scope>
    <source>
        <strain evidence="5 6">CCFEE 536</strain>
    </source>
</reference>
<evidence type="ECO:0000313" key="5">
    <source>
        <dbReference type="EMBL" id="KAK5241335.1"/>
    </source>
</evidence>
<keyword evidence="2" id="KW-0175">Coiled coil</keyword>
<organism evidence="5 6">
    <name type="scientific">Cryomyces antarcticus</name>
    <dbReference type="NCBI Taxonomy" id="329879"/>
    <lineage>
        <taxon>Eukaryota</taxon>
        <taxon>Fungi</taxon>
        <taxon>Dikarya</taxon>
        <taxon>Ascomycota</taxon>
        <taxon>Pezizomycotina</taxon>
        <taxon>Dothideomycetes</taxon>
        <taxon>Dothideomycetes incertae sedis</taxon>
        <taxon>Cryomyces</taxon>
    </lineage>
</organism>